<keyword evidence="1" id="KW-0472">Membrane</keyword>
<dbReference type="AlphaFoldDB" id="A0A2W1JDF0"/>
<dbReference type="PANTHER" id="PTHR31876:SF26">
    <property type="entry name" value="PROTEIN LIKE COV 2"/>
    <property type="match status" value="1"/>
</dbReference>
<keyword evidence="3" id="KW-1185">Reference proteome</keyword>
<evidence type="ECO:0008006" key="4">
    <source>
        <dbReference type="Google" id="ProtNLM"/>
    </source>
</evidence>
<evidence type="ECO:0000313" key="2">
    <source>
        <dbReference type="EMBL" id="PZD71930.1"/>
    </source>
</evidence>
<proteinExistence type="predicted"/>
<comment type="caution">
    <text evidence="2">The sequence shown here is derived from an EMBL/GenBank/DDBJ whole genome shotgun (WGS) entry which is preliminary data.</text>
</comment>
<reference evidence="2 3" key="1">
    <citation type="journal article" date="2018" name="Sci. Rep.">
        <title>A novel species of the marine cyanobacterium Acaryochloris with a unique pigment content and lifestyle.</title>
        <authorList>
            <person name="Partensky F."/>
            <person name="Six C."/>
            <person name="Ratin M."/>
            <person name="Garczarek L."/>
            <person name="Vaulot D."/>
            <person name="Probert I."/>
            <person name="Calteau A."/>
            <person name="Gourvil P."/>
            <person name="Marie D."/>
            <person name="Grebert T."/>
            <person name="Bouchier C."/>
            <person name="Le Panse S."/>
            <person name="Gachenot M."/>
            <person name="Rodriguez F."/>
            <person name="Garrido J.L."/>
        </authorList>
    </citation>
    <scope>NUCLEOTIDE SEQUENCE [LARGE SCALE GENOMIC DNA]</scope>
    <source>
        <strain evidence="2 3">RCC1774</strain>
    </source>
</reference>
<evidence type="ECO:0000256" key="1">
    <source>
        <dbReference type="SAM" id="Phobius"/>
    </source>
</evidence>
<sequence length="259" mass="28806">MDRRLKVLLGRFQQDLKTDLIAGLLVVIPLATTIWISVTTSVWVIRYLTRIPNRLNPFPDVNPFLLGLIDLSVGLVVPLLSILLIGLMARNFAGRWLFDWAERTLLVIPLVSNVYKTLKQIVETLLKDSPSKFRRVVLVEYPRKGLWAIAFVTGTITTPITAALPCPMVSLFIPTAPNPTTGWYSLVPEAEVIDIDLAVEDAFKLVISGGIVTPDWSKLVADPETNFQDSESTLAESRLNLKKLWTAGTGTQKQKKSVL</sequence>
<dbReference type="Pfam" id="PF04367">
    <property type="entry name" value="DUF502"/>
    <property type="match status" value="1"/>
</dbReference>
<dbReference type="EMBL" id="PQWO01000013">
    <property type="protein sequence ID" value="PZD71930.1"/>
    <property type="molecule type" value="Genomic_DNA"/>
</dbReference>
<dbReference type="PANTHER" id="PTHR31876">
    <property type="entry name" value="COV-LIKE PROTEIN 1"/>
    <property type="match status" value="1"/>
</dbReference>
<dbReference type="InterPro" id="IPR007462">
    <property type="entry name" value="COV1-like"/>
</dbReference>
<dbReference type="Proteomes" id="UP000248857">
    <property type="component" value="Unassembled WGS sequence"/>
</dbReference>
<keyword evidence="1" id="KW-0812">Transmembrane</keyword>
<evidence type="ECO:0000313" key="3">
    <source>
        <dbReference type="Proteomes" id="UP000248857"/>
    </source>
</evidence>
<name>A0A2W1JDF0_9CYAN</name>
<protein>
    <recommendedName>
        <fullName evidence="4">DUF502 domain-containing protein</fullName>
    </recommendedName>
</protein>
<gene>
    <name evidence="2" type="ORF">C1752_04392</name>
</gene>
<dbReference type="RefSeq" id="WP_199464449.1">
    <property type="nucleotide sequence ID" value="NZ_CAWNWM010000013.1"/>
</dbReference>
<feature type="transmembrane region" description="Helical" evidence="1">
    <location>
        <begin position="20"/>
        <end position="44"/>
    </location>
</feature>
<feature type="transmembrane region" description="Helical" evidence="1">
    <location>
        <begin position="64"/>
        <end position="87"/>
    </location>
</feature>
<organism evidence="2 3">
    <name type="scientific">Acaryochloris thomasi RCC1774</name>
    <dbReference type="NCBI Taxonomy" id="1764569"/>
    <lineage>
        <taxon>Bacteria</taxon>
        <taxon>Bacillati</taxon>
        <taxon>Cyanobacteriota</taxon>
        <taxon>Cyanophyceae</taxon>
        <taxon>Acaryochloridales</taxon>
        <taxon>Acaryochloridaceae</taxon>
        <taxon>Acaryochloris</taxon>
        <taxon>Acaryochloris thomasi</taxon>
    </lineage>
</organism>
<accession>A0A2W1JDF0</accession>
<keyword evidence="1" id="KW-1133">Transmembrane helix</keyword>